<dbReference type="InterPro" id="IPR005226">
    <property type="entry name" value="UPF0014_fam"/>
</dbReference>
<dbReference type="PANTHER" id="PTHR30028">
    <property type="entry name" value="UPF0014 INNER MEMBRANE PROTEIN YBBM-RELATED"/>
    <property type="match status" value="1"/>
</dbReference>
<keyword evidence="8" id="KW-1185">Reference proteome</keyword>
<evidence type="ECO:0000313" key="8">
    <source>
        <dbReference type="Proteomes" id="UP001501490"/>
    </source>
</evidence>
<evidence type="ECO:0000313" key="7">
    <source>
        <dbReference type="EMBL" id="GAA3603814.1"/>
    </source>
</evidence>
<feature type="transmembrane region" description="Helical" evidence="6">
    <location>
        <begin position="212"/>
        <end position="232"/>
    </location>
</feature>
<comment type="caution">
    <text evidence="7">The sequence shown here is derived from an EMBL/GenBank/DDBJ whole genome shotgun (WGS) entry which is preliminary data.</text>
</comment>
<evidence type="ECO:0000256" key="5">
    <source>
        <dbReference type="ARBA" id="ARBA00023136"/>
    </source>
</evidence>
<comment type="subcellular location">
    <subcellularLocation>
        <location evidence="1">Membrane</location>
        <topology evidence="1">Multi-pass membrane protein</topology>
    </subcellularLocation>
</comment>
<protein>
    <submittedName>
        <fullName evidence="7">ABC transporter permease</fullName>
    </submittedName>
</protein>
<reference evidence="8" key="1">
    <citation type="journal article" date="2019" name="Int. J. Syst. Evol. Microbiol.">
        <title>The Global Catalogue of Microorganisms (GCM) 10K type strain sequencing project: providing services to taxonomists for standard genome sequencing and annotation.</title>
        <authorList>
            <consortium name="The Broad Institute Genomics Platform"/>
            <consortium name="The Broad Institute Genome Sequencing Center for Infectious Disease"/>
            <person name="Wu L."/>
            <person name="Ma J."/>
        </authorList>
    </citation>
    <scope>NUCLEOTIDE SEQUENCE [LARGE SCALE GENOMIC DNA]</scope>
    <source>
        <strain evidence="8">JCM 16929</strain>
    </source>
</reference>
<keyword evidence="3 6" id="KW-0812">Transmembrane</keyword>
<accession>A0ABP6ZBY8</accession>
<dbReference type="Pfam" id="PF03649">
    <property type="entry name" value="UPF0014"/>
    <property type="match status" value="1"/>
</dbReference>
<comment type="similarity">
    <text evidence="2">Belongs to the UPF0014 family.</text>
</comment>
<dbReference type="EMBL" id="BAABAB010000002">
    <property type="protein sequence ID" value="GAA3603814.1"/>
    <property type="molecule type" value="Genomic_DNA"/>
</dbReference>
<evidence type="ECO:0000256" key="4">
    <source>
        <dbReference type="ARBA" id="ARBA00022989"/>
    </source>
</evidence>
<evidence type="ECO:0000256" key="2">
    <source>
        <dbReference type="ARBA" id="ARBA00005268"/>
    </source>
</evidence>
<organism evidence="7 8">
    <name type="scientific">Microlunatus ginsengisoli</name>
    <dbReference type="NCBI Taxonomy" id="363863"/>
    <lineage>
        <taxon>Bacteria</taxon>
        <taxon>Bacillati</taxon>
        <taxon>Actinomycetota</taxon>
        <taxon>Actinomycetes</taxon>
        <taxon>Propionibacteriales</taxon>
        <taxon>Propionibacteriaceae</taxon>
        <taxon>Microlunatus</taxon>
    </lineage>
</organism>
<evidence type="ECO:0000256" key="1">
    <source>
        <dbReference type="ARBA" id="ARBA00004141"/>
    </source>
</evidence>
<evidence type="ECO:0000256" key="6">
    <source>
        <dbReference type="SAM" id="Phobius"/>
    </source>
</evidence>
<gene>
    <name evidence="7" type="ORF">GCM10022236_01920</name>
</gene>
<feature type="transmembrane region" description="Helical" evidence="6">
    <location>
        <begin position="118"/>
        <end position="137"/>
    </location>
</feature>
<feature type="transmembrane region" description="Helical" evidence="6">
    <location>
        <begin position="38"/>
        <end position="58"/>
    </location>
</feature>
<sequence>MPEQPGPALAVALIVLLAIAVTVSYVGRLRLERRFATAALRAVVQLALVSLVIAAVLVHIAWSAAFALVMMGVAVATAAGRIGAPRAWPWVAVAIAAGVLPVLTVIFVAGAVPFTGAGLVPMAGIIIGGAMTATSLAGRRAFAALRDEHGTYEAALSIGLPRSAAVTEVIERHLPEALVPGMDQTRTVGLVTLPGAFVGVLLGGGSPVQAGAAQIIVLVGLLATQAITVVVVGRLIRSARLLPADLKDRLIP</sequence>
<feature type="transmembrane region" description="Helical" evidence="6">
    <location>
        <begin position="6"/>
        <end position="26"/>
    </location>
</feature>
<name>A0ABP6ZBY8_9ACTN</name>
<dbReference type="Proteomes" id="UP001501490">
    <property type="component" value="Unassembled WGS sequence"/>
</dbReference>
<feature type="transmembrane region" description="Helical" evidence="6">
    <location>
        <begin position="64"/>
        <end position="83"/>
    </location>
</feature>
<feature type="transmembrane region" description="Helical" evidence="6">
    <location>
        <begin position="188"/>
        <end position="206"/>
    </location>
</feature>
<evidence type="ECO:0000256" key="3">
    <source>
        <dbReference type="ARBA" id="ARBA00022692"/>
    </source>
</evidence>
<proteinExistence type="inferred from homology"/>
<feature type="transmembrane region" description="Helical" evidence="6">
    <location>
        <begin position="90"/>
        <end position="112"/>
    </location>
</feature>
<keyword evidence="5 6" id="KW-0472">Membrane</keyword>
<dbReference type="PANTHER" id="PTHR30028:SF0">
    <property type="entry name" value="PROTEIN ALUMINUM SENSITIVE 3"/>
    <property type="match status" value="1"/>
</dbReference>
<keyword evidence="4 6" id="KW-1133">Transmembrane helix</keyword>